<dbReference type="InterPro" id="IPR006059">
    <property type="entry name" value="SBP"/>
</dbReference>
<gene>
    <name evidence="3" type="ORF">C1H66_06385</name>
</gene>
<reference evidence="3 4" key="1">
    <citation type="submission" date="2018-01" db="EMBL/GenBank/DDBJ databases">
        <title>Halomonas endophytica sp. nov., isolated from storage liquid in the stems of Populus euphratica.</title>
        <authorList>
            <person name="Chen C."/>
        </authorList>
    </citation>
    <scope>NUCLEOTIDE SEQUENCE [LARGE SCALE GENOMIC DNA]</scope>
    <source>
        <strain evidence="3 4">DSM 26881</strain>
    </source>
</reference>
<evidence type="ECO:0000313" key="3">
    <source>
        <dbReference type="EMBL" id="PMR70469.1"/>
    </source>
</evidence>
<name>A0A2N7TQK8_9GAMM</name>
<evidence type="ECO:0000256" key="1">
    <source>
        <dbReference type="ARBA" id="ARBA00022729"/>
    </source>
</evidence>
<comment type="caution">
    <text evidence="3">The sequence shown here is derived from an EMBL/GenBank/DDBJ whole genome shotgun (WGS) entry which is preliminary data.</text>
</comment>
<organism evidence="3 4">
    <name type="scientific">Halomonas heilongjiangensis</name>
    <dbReference type="NCBI Taxonomy" id="1387883"/>
    <lineage>
        <taxon>Bacteria</taxon>
        <taxon>Pseudomonadati</taxon>
        <taxon>Pseudomonadota</taxon>
        <taxon>Gammaproteobacteria</taxon>
        <taxon>Oceanospirillales</taxon>
        <taxon>Halomonadaceae</taxon>
        <taxon>Halomonas</taxon>
    </lineage>
</organism>
<dbReference type="AlphaFoldDB" id="A0A2N7TQK8"/>
<feature type="chain" id="PRO_5014692195" evidence="2">
    <location>
        <begin position="28"/>
        <end position="372"/>
    </location>
</feature>
<proteinExistence type="predicted"/>
<evidence type="ECO:0000256" key="2">
    <source>
        <dbReference type="SAM" id="SignalP"/>
    </source>
</evidence>
<dbReference type="RefSeq" id="WP_102627068.1">
    <property type="nucleotide sequence ID" value="NZ_PDOH01000001.1"/>
</dbReference>
<dbReference type="PANTHER" id="PTHR30222">
    <property type="entry name" value="SPERMIDINE/PUTRESCINE-BINDING PERIPLASMIC PROTEIN"/>
    <property type="match status" value="1"/>
</dbReference>
<keyword evidence="1 2" id="KW-0732">Signal</keyword>
<dbReference type="Proteomes" id="UP000235346">
    <property type="component" value="Unassembled WGS sequence"/>
</dbReference>
<dbReference type="EMBL" id="PNRE01000029">
    <property type="protein sequence ID" value="PMR70469.1"/>
    <property type="molecule type" value="Genomic_DNA"/>
</dbReference>
<sequence>MQHPKRVAAPWLIAAALVPLASPAVQAHGDLTVTSWGGAYTRSQMLAYVIPYEAETGLTLDMATYNGDLDDVRAQVAAHNVTWDVVDMELGDAIRGCEEGLLEKIDHSMLPPAPDGTPAAEDFLSGMLTECAVGQVIWSTVVAYDPGRFDDDSPTALADFFDLSQYPGKRGMRRTPRVNLEWALLADGVSPDRIYEVLDTDEGLQRAFEKLDTIKQDIVWWEAADAPARLLADGEVAMSAVFNGRIYAAIEDQDHDFGVIWDGQGWDYDMWVIPKRTPRTASMDAAMEFIAFATDTRRLADQARYISYGPARQSSLALMDEAIKPHLPTAPANAEGALRIDAEWWARNQARMERQFEHWLARKEPFQLWRVR</sequence>
<dbReference type="Pfam" id="PF13416">
    <property type="entry name" value="SBP_bac_8"/>
    <property type="match status" value="1"/>
</dbReference>
<feature type="signal peptide" evidence="2">
    <location>
        <begin position="1"/>
        <end position="27"/>
    </location>
</feature>
<evidence type="ECO:0000313" key="4">
    <source>
        <dbReference type="Proteomes" id="UP000235346"/>
    </source>
</evidence>
<dbReference type="CDD" id="cd13589">
    <property type="entry name" value="PBP2_polyamine_RpCGA009"/>
    <property type="match status" value="1"/>
</dbReference>
<protein>
    <submittedName>
        <fullName evidence="3">Spermidine/putrescine ABC transporter substrate-binding protein</fullName>
    </submittedName>
</protein>
<accession>A0A2N7TQK8</accession>
<keyword evidence="4" id="KW-1185">Reference proteome</keyword>
<dbReference type="PANTHER" id="PTHR30222:SF2">
    <property type="entry name" value="ABC TRANSPORTER SUBSTRATE-BINDING PROTEIN"/>
    <property type="match status" value="1"/>
</dbReference>
<dbReference type="Gene3D" id="3.40.190.10">
    <property type="entry name" value="Periplasmic binding protein-like II"/>
    <property type="match status" value="2"/>
</dbReference>
<dbReference type="OrthoDB" id="9815444at2"/>
<dbReference type="SUPFAM" id="SSF53850">
    <property type="entry name" value="Periplasmic binding protein-like II"/>
    <property type="match status" value="1"/>
</dbReference>